<dbReference type="Proteomes" id="UP000239462">
    <property type="component" value="Chromosome"/>
</dbReference>
<dbReference type="EMBL" id="CP026606">
    <property type="protein sequence ID" value="AVB75894.1"/>
    <property type="molecule type" value="Genomic_DNA"/>
</dbReference>
<dbReference type="AlphaFoldDB" id="A0A2L1C966"/>
<evidence type="ECO:0000313" key="1">
    <source>
        <dbReference type="EMBL" id="AVB75894.1"/>
    </source>
</evidence>
<reference evidence="1" key="2">
    <citation type="submission" date="2018-02" db="EMBL/GenBank/DDBJ databases">
        <title>Complete genome sequence of the Methanococcus maripaludis type strain JJ (DSM 2067), a model for selenoprotein synthesis in Archaea.</title>
        <authorList>
            <person name="Poehlein A."/>
            <person name="Heym D."/>
            <person name="Quitzke V."/>
            <person name="Fersch J."/>
            <person name="Daniel R."/>
            <person name="Rother M."/>
        </authorList>
    </citation>
    <scope>NUCLEOTIDE SEQUENCE [LARGE SCALE GENOMIC DNA]</scope>
    <source>
        <strain evidence="1">DSM 2067</strain>
    </source>
</reference>
<dbReference type="EMBL" id="JACHED010000002">
    <property type="protein sequence ID" value="MBB6497293.1"/>
    <property type="molecule type" value="Genomic_DNA"/>
</dbReference>
<evidence type="ECO:0000313" key="4">
    <source>
        <dbReference type="Proteomes" id="UP000590564"/>
    </source>
</evidence>
<name>A0A2L1C966_METMI</name>
<reference evidence="3" key="1">
    <citation type="journal article" date="2018" name="Genome Announc.">
        <title>Complete Genome Sequence of the Methanococcus maripaludis Type Strain JJ (DSM 2067), a Model for Selenoprotein Synthesis in Archaea.</title>
        <authorList>
            <person name="Poehlein A."/>
            <person name="Heym D."/>
            <person name="Quitzke V."/>
            <person name="Fersch J."/>
            <person name="Daniel R."/>
            <person name="Rother M."/>
        </authorList>
    </citation>
    <scope>NUCLEOTIDE SEQUENCE [LARGE SCALE GENOMIC DNA]</scope>
    <source>
        <strain evidence="3">DSM 2067</strain>
    </source>
</reference>
<organism evidence="1 3">
    <name type="scientific">Methanococcus maripaludis</name>
    <name type="common">Methanococcus deltae</name>
    <dbReference type="NCBI Taxonomy" id="39152"/>
    <lineage>
        <taxon>Archaea</taxon>
        <taxon>Methanobacteriati</taxon>
        <taxon>Methanobacteriota</taxon>
        <taxon>Methanomada group</taxon>
        <taxon>Methanococci</taxon>
        <taxon>Methanococcales</taxon>
        <taxon>Methanococcaceae</taxon>
        <taxon>Methanococcus</taxon>
    </lineage>
</organism>
<evidence type="ECO:0000313" key="3">
    <source>
        <dbReference type="Proteomes" id="UP000239462"/>
    </source>
</evidence>
<dbReference type="GeneID" id="36101571"/>
<dbReference type="Proteomes" id="UP000590564">
    <property type="component" value="Unassembled WGS sequence"/>
</dbReference>
<dbReference type="RefSeq" id="WP_104837515.1">
    <property type="nucleotide sequence ID" value="NZ_CP026606.1"/>
</dbReference>
<protein>
    <submittedName>
        <fullName evidence="1">Uncharacterized protein</fullName>
    </submittedName>
</protein>
<evidence type="ECO:0000313" key="2">
    <source>
        <dbReference type="EMBL" id="MBB6497293.1"/>
    </source>
</evidence>
<reference evidence="2 4" key="3">
    <citation type="submission" date="2020-08" db="EMBL/GenBank/DDBJ databases">
        <title>Genomic Encyclopedia of Type Strains, Phase IV (KMG-V): Genome sequencing to study the core and pangenomes of soil and plant-associated prokaryotes.</title>
        <authorList>
            <person name="Whitman W."/>
        </authorList>
    </citation>
    <scope>NUCLEOTIDE SEQUENCE [LARGE SCALE GENOMIC DNA]</scope>
    <source>
        <strain evidence="2 4">D1</strain>
    </source>
</reference>
<accession>A0A2L1C966</accession>
<dbReference type="KEGG" id="mmad:MMJJ_04770"/>
<gene>
    <name evidence="2" type="ORF">HNP96_001334</name>
    <name evidence="1" type="ORF">MMJJ_04770</name>
</gene>
<proteinExistence type="predicted"/>
<sequence>MKEMKFIDSNTHPFLQEGTKYYEVNYEYIIFSGIKLSDMDILLDGKKLEEQGFILKDMNKYDLPVMYVDNIEEIMAKFDEKYHYAFYGKELSHILTLENLKDMAVEISMDPPFCDKMVPIKVSELIEKNQKLEDILEIGISGKDLNTLNLTVWDLDHALVDGIGFKDLDHFGVKMADVWLRLNVNLFNDINRKVEGLKSVYVPDEDLNMDLLERINTSQDSN</sequence>